<dbReference type="Proteomes" id="UP000243904">
    <property type="component" value="Chromosome I"/>
</dbReference>
<gene>
    <name evidence="2" type="ORF">SAMN05444158_2336</name>
</gene>
<dbReference type="RefSeq" id="WP_146687329.1">
    <property type="nucleotide sequence ID" value="NZ_LT629750.1"/>
</dbReference>
<keyword evidence="1" id="KW-0472">Membrane</keyword>
<feature type="transmembrane region" description="Helical" evidence="1">
    <location>
        <begin position="142"/>
        <end position="160"/>
    </location>
</feature>
<feature type="transmembrane region" description="Helical" evidence="1">
    <location>
        <begin position="198"/>
        <end position="219"/>
    </location>
</feature>
<feature type="transmembrane region" description="Helical" evidence="1">
    <location>
        <begin position="310"/>
        <end position="329"/>
    </location>
</feature>
<reference evidence="3" key="1">
    <citation type="submission" date="2016-10" db="EMBL/GenBank/DDBJ databases">
        <authorList>
            <person name="Varghese N."/>
            <person name="Submissions S."/>
        </authorList>
    </citation>
    <scope>NUCLEOTIDE SEQUENCE [LARGE SCALE GENOMIC DNA]</scope>
    <source>
        <strain evidence="3">GAS369</strain>
    </source>
</reference>
<accession>A0A1H1SYH1</accession>
<evidence type="ECO:0000256" key="1">
    <source>
        <dbReference type="SAM" id="Phobius"/>
    </source>
</evidence>
<evidence type="ECO:0000313" key="2">
    <source>
        <dbReference type="EMBL" id="SDS52971.1"/>
    </source>
</evidence>
<dbReference type="Pfam" id="PF10129">
    <property type="entry name" value="OpgC_C"/>
    <property type="match status" value="1"/>
</dbReference>
<dbReference type="PANTHER" id="PTHR38592:SF3">
    <property type="entry name" value="BLL4819 PROTEIN"/>
    <property type="match status" value="1"/>
</dbReference>
<organism evidence="2 3">
    <name type="scientific">Bradyrhizobium canariense</name>
    <dbReference type="NCBI Taxonomy" id="255045"/>
    <lineage>
        <taxon>Bacteria</taxon>
        <taxon>Pseudomonadati</taxon>
        <taxon>Pseudomonadota</taxon>
        <taxon>Alphaproteobacteria</taxon>
        <taxon>Hyphomicrobiales</taxon>
        <taxon>Nitrobacteraceae</taxon>
        <taxon>Bradyrhizobium</taxon>
    </lineage>
</organism>
<dbReference type="InterPro" id="IPR014550">
    <property type="entry name" value="UCP028704_OpgC"/>
</dbReference>
<evidence type="ECO:0008006" key="4">
    <source>
        <dbReference type="Google" id="ProtNLM"/>
    </source>
</evidence>
<keyword evidence="1" id="KW-1133">Transmembrane helix</keyword>
<feature type="transmembrane region" description="Helical" evidence="1">
    <location>
        <begin position="231"/>
        <end position="250"/>
    </location>
</feature>
<protein>
    <recommendedName>
        <fullName evidence="4">OpgC domain-containing protein</fullName>
    </recommendedName>
</protein>
<proteinExistence type="predicted"/>
<feature type="transmembrane region" description="Helical" evidence="1">
    <location>
        <begin position="167"/>
        <end position="186"/>
    </location>
</feature>
<keyword evidence="3" id="KW-1185">Reference proteome</keyword>
<feature type="transmembrane region" description="Helical" evidence="1">
    <location>
        <begin position="335"/>
        <end position="359"/>
    </location>
</feature>
<sequence>MVPINADHRDLRLDLCRGLALWFVLLDHVPDNGMSWLTLRNYGFSDTTEVFFFVSGYTCMIAYGNALHERGWRTTVARALQRGWEIYVAFLLLLLAYFALVQLLGGTKEYLDDTNTGAFFADSGAAVVRILLLQYMPVNTDVLPAFVLLHGGFPALLWLLNRTPSATLAGSFLLYLAAHLLDWDLPAWPRGEWYFNPLAWQVLFVFGAWYATANATWLASFVQSNTAMAIAVLYLAFSFAVVLSWHFHALEALLPQEFMKLIYPIDKSSLSPLRLFHFLALAAMTARLLRHDWHGLMTPGIMAMIRCGENSLPIYCLSVPLAFVAQVVLKQVYGGFAMQVAVSFAGIALMIAAATLMTWTAKLDRRGPKLF</sequence>
<feature type="transmembrane region" description="Helical" evidence="1">
    <location>
        <begin position="270"/>
        <end position="289"/>
    </location>
</feature>
<dbReference type="AlphaFoldDB" id="A0A1H1SYH1"/>
<feature type="transmembrane region" description="Helical" evidence="1">
    <location>
        <begin position="50"/>
        <end position="66"/>
    </location>
</feature>
<dbReference type="PIRSF" id="PIRSF028704">
    <property type="entry name" value="UPC028704"/>
    <property type="match status" value="1"/>
</dbReference>
<evidence type="ECO:0000313" key="3">
    <source>
        <dbReference type="Proteomes" id="UP000243904"/>
    </source>
</evidence>
<name>A0A1H1SYH1_9BRAD</name>
<feature type="transmembrane region" description="Helical" evidence="1">
    <location>
        <begin position="86"/>
        <end position="105"/>
    </location>
</feature>
<keyword evidence="1" id="KW-0812">Transmembrane</keyword>
<dbReference type="PANTHER" id="PTHR38592">
    <property type="entry name" value="BLL4819 PROTEIN"/>
    <property type="match status" value="1"/>
</dbReference>
<dbReference type="EMBL" id="LT629750">
    <property type="protein sequence ID" value="SDS52971.1"/>
    <property type="molecule type" value="Genomic_DNA"/>
</dbReference>